<evidence type="ECO:0000256" key="1">
    <source>
        <dbReference type="SAM" id="SignalP"/>
    </source>
</evidence>
<proteinExistence type="predicted"/>
<evidence type="ECO:0000313" key="3">
    <source>
        <dbReference type="Proteomes" id="UP000289016"/>
    </source>
</evidence>
<dbReference type="AlphaFoldDB" id="A0AB37VKW9"/>
<evidence type="ECO:0008006" key="4">
    <source>
        <dbReference type="Google" id="ProtNLM"/>
    </source>
</evidence>
<feature type="chain" id="PRO_5044277354" description="DUF3829 domain-containing protein" evidence="1">
    <location>
        <begin position="18"/>
        <end position="216"/>
    </location>
</feature>
<keyword evidence="1" id="KW-0732">Signal</keyword>
<name>A0AB37VKW9_ENTCL</name>
<accession>A0AB37VKW9</accession>
<gene>
    <name evidence="2" type="ORF">DN595_07560</name>
</gene>
<evidence type="ECO:0000313" key="2">
    <source>
        <dbReference type="EMBL" id="RWT82069.1"/>
    </source>
</evidence>
<comment type="caution">
    <text evidence="2">The sequence shown here is derived from an EMBL/GenBank/DDBJ whole genome shotgun (WGS) entry which is preliminary data.</text>
</comment>
<sequence length="216" mass="25376">MKWLFAVCSLAAFPALAVYQPTENEIALLEKLKKGTEQNLKYALPLQSKAEICRSYLDLYRREHPDFNYYKMSSYMTYWGIVQGTTEQSMTIAHNVLPQLYYYENKLYEKFGRYTATPADVDAIFEKAKEDNYLNLNQYIAINQQFRENLRKKDLSAACMTPPGEDPSRVRDRASAATHVEKLFYRGYLPIDKEGSYNDEFNEMYSVLRNIRESYY</sequence>
<dbReference type="EMBL" id="QKPI01000013">
    <property type="protein sequence ID" value="RWT82069.1"/>
    <property type="molecule type" value="Genomic_DNA"/>
</dbReference>
<feature type="signal peptide" evidence="1">
    <location>
        <begin position="1"/>
        <end position="17"/>
    </location>
</feature>
<reference evidence="2 3" key="1">
    <citation type="submission" date="2018-06" db="EMBL/GenBank/DDBJ databases">
        <title>Carbapenemase-producing Enterobacteriaceae present in wastewater treatment plant effluent and nearby surface waters in the US.</title>
        <authorList>
            <person name="Mathys D.A."/>
            <person name="Mollenkopf D.F."/>
            <person name="Feicht S.M."/>
            <person name="Adams R.J."/>
            <person name="Albers A.L."/>
            <person name="Grooters S.V."/>
            <person name="Stuever D.M."/>
            <person name="Daniels J.B."/>
            <person name="Wittum T.E."/>
        </authorList>
    </citation>
    <scope>NUCLEOTIDE SEQUENCE [LARGE SCALE GENOMIC DNA]</scope>
    <source>
        <strain evidence="2 3">GEO_23_Down_A</strain>
    </source>
</reference>
<organism evidence="2 3">
    <name type="scientific">Enterobacter cloacae</name>
    <dbReference type="NCBI Taxonomy" id="550"/>
    <lineage>
        <taxon>Bacteria</taxon>
        <taxon>Pseudomonadati</taxon>
        <taxon>Pseudomonadota</taxon>
        <taxon>Gammaproteobacteria</taxon>
        <taxon>Enterobacterales</taxon>
        <taxon>Enterobacteriaceae</taxon>
        <taxon>Enterobacter</taxon>
        <taxon>Enterobacter cloacae complex</taxon>
    </lineage>
</organism>
<protein>
    <recommendedName>
        <fullName evidence="4">DUF3829 domain-containing protein</fullName>
    </recommendedName>
</protein>
<dbReference type="Proteomes" id="UP000289016">
    <property type="component" value="Unassembled WGS sequence"/>
</dbReference>